<dbReference type="GO" id="GO:0008270">
    <property type="term" value="F:zinc ion binding"/>
    <property type="evidence" value="ECO:0007669"/>
    <property type="project" value="InterPro"/>
</dbReference>
<dbReference type="Gene3D" id="4.10.240.10">
    <property type="entry name" value="Zn(2)-C6 fungal-type DNA-binding domain"/>
    <property type="match status" value="2"/>
</dbReference>
<protein>
    <recommendedName>
        <fullName evidence="3">Zn(2)-C6 fungal-type domain-containing protein</fullName>
    </recommendedName>
</protein>
<feature type="compositionally biased region" description="Low complexity" evidence="2">
    <location>
        <begin position="140"/>
        <end position="154"/>
    </location>
</feature>
<dbReference type="AlphaFoldDB" id="A0A9P7BCV6"/>
<dbReference type="PROSITE" id="PS00463">
    <property type="entry name" value="ZN2_CY6_FUNGAL_1"/>
    <property type="match status" value="2"/>
</dbReference>
<dbReference type="EMBL" id="PUHW01000271">
    <property type="protein sequence ID" value="KAG0687377.1"/>
    <property type="molecule type" value="Genomic_DNA"/>
</dbReference>
<dbReference type="SMART" id="SM00066">
    <property type="entry name" value="GAL4"/>
    <property type="match status" value="2"/>
</dbReference>
<dbReference type="GO" id="GO:0000981">
    <property type="term" value="F:DNA-binding transcription factor activity, RNA polymerase II-specific"/>
    <property type="evidence" value="ECO:0007669"/>
    <property type="project" value="InterPro"/>
</dbReference>
<comment type="caution">
    <text evidence="4">The sequence shown here is derived from an EMBL/GenBank/DDBJ whole genome shotgun (WGS) entry which is preliminary data.</text>
</comment>
<dbReference type="PANTHER" id="PTHR37534:SF46">
    <property type="entry name" value="ZN(II)2CYS6 TRANSCRIPTION FACTOR (EUROFUNG)"/>
    <property type="match status" value="1"/>
</dbReference>
<feature type="domain" description="Zn(2)-C6 fungal-type" evidence="3">
    <location>
        <begin position="14"/>
        <end position="44"/>
    </location>
</feature>
<evidence type="ECO:0000256" key="2">
    <source>
        <dbReference type="SAM" id="MobiDB-lite"/>
    </source>
</evidence>
<evidence type="ECO:0000313" key="4">
    <source>
        <dbReference type="EMBL" id="KAG0687377.1"/>
    </source>
</evidence>
<proteinExistence type="predicted"/>
<dbReference type="SUPFAM" id="SSF57701">
    <property type="entry name" value="Zn2/Cys6 DNA-binding domain"/>
    <property type="match status" value="2"/>
</dbReference>
<dbReference type="InterPro" id="IPR001138">
    <property type="entry name" value="Zn2Cys6_DnaBD"/>
</dbReference>
<gene>
    <name evidence="4" type="ORF">C6P40_002452</name>
</gene>
<dbReference type="CDD" id="cd00067">
    <property type="entry name" value="GAL4"/>
    <property type="match status" value="2"/>
</dbReference>
<sequence length="551" mass="63407">MPARRKCGKRSKAGCMTCRLGRKKCDEIKPTCSLCLKRNTKCIWPEAPSSLNRFLDKNKSTEMEVALTKKIIRTRLGCLQCKKDRKKCDENKPVCIRCEKRNVICEWPDLFNINKIDKDPIIDKNITNSMITKYSPPPSSSSSSSSSSSFSSSSSPPPLSQSEIIEVYNSTPNDVNINTDLLKRLNFTNTMTKVGLINGFFNTVINLLTFNSSVEVLSDLVFDSLKTSAEFQKIITSYSSSVINRRYVEERENSYDDTNQSLCIILGLENSDYLLELKLNAIIYSILKLLMKNNSRIIISNYVKIGLNLILMYVPKRPNFRLKVMIESIVYNFAASFILRSNDSIDEMNPFIICDRIKNLFTTDSTIDTKNSILGESFDTFIITAKVSYLFKKNSYTQEIYDSLMNEINSYLISHPSLIITSNNENKNMPIFLTKYIVLLACKLLLLYLNGEGNGLIFNNIIDELFIILKTSTSYRVEMIKYGYWGVFMFGLNLKTKFYRDFLVNYFVEMFDENKDVYYIKGCESLKYAWKRDIGFDILRDESFLNVICMN</sequence>
<dbReference type="PANTHER" id="PTHR37534">
    <property type="entry name" value="TRANSCRIPTIONAL ACTIVATOR PROTEIN UGA3"/>
    <property type="match status" value="1"/>
</dbReference>
<organism evidence="4 5">
    <name type="scientific">Pichia californica</name>
    <dbReference type="NCBI Taxonomy" id="460514"/>
    <lineage>
        <taxon>Eukaryota</taxon>
        <taxon>Fungi</taxon>
        <taxon>Dikarya</taxon>
        <taxon>Ascomycota</taxon>
        <taxon>Saccharomycotina</taxon>
        <taxon>Pichiomycetes</taxon>
        <taxon>Pichiales</taxon>
        <taxon>Pichiaceae</taxon>
        <taxon>Pichia</taxon>
    </lineage>
</organism>
<evidence type="ECO:0000259" key="3">
    <source>
        <dbReference type="PROSITE" id="PS50048"/>
    </source>
</evidence>
<evidence type="ECO:0000256" key="1">
    <source>
        <dbReference type="ARBA" id="ARBA00023242"/>
    </source>
</evidence>
<accession>A0A9P7BCV6</accession>
<dbReference type="InterPro" id="IPR036864">
    <property type="entry name" value="Zn2-C6_fun-type_DNA-bd_sf"/>
</dbReference>
<feature type="region of interest" description="Disordered" evidence="2">
    <location>
        <begin position="133"/>
        <end position="157"/>
    </location>
</feature>
<keyword evidence="1" id="KW-0539">Nucleus</keyword>
<reference evidence="4" key="1">
    <citation type="submission" date="2020-11" db="EMBL/GenBank/DDBJ databases">
        <title>Kefir isolates.</title>
        <authorList>
            <person name="Marcisauskas S."/>
            <person name="Kim Y."/>
            <person name="Blasche S."/>
        </authorList>
    </citation>
    <scope>NUCLEOTIDE SEQUENCE</scope>
    <source>
        <strain evidence="4">Olga-1</strain>
    </source>
</reference>
<keyword evidence="5" id="KW-1185">Reference proteome</keyword>
<dbReference type="Proteomes" id="UP000697127">
    <property type="component" value="Unassembled WGS sequence"/>
</dbReference>
<name>A0A9P7BCV6_9ASCO</name>
<dbReference type="OrthoDB" id="3598904at2759"/>
<dbReference type="PROSITE" id="PS50048">
    <property type="entry name" value="ZN2_CY6_FUNGAL_2"/>
    <property type="match status" value="2"/>
</dbReference>
<dbReference type="Pfam" id="PF00172">
    <property type="entry name" value="Zn_clus"/>
    <property type="match status" value="2"/>
</dbReference>
<evidence type="ECO:0000313" key="5">
    <source>
        <dbReference type="Proteomes" id="UP000697127"/>
    </source>
</evidence>
<feature type="domain" description="Zn(2)-C6 fungal-type" evidence="3">
    <location>
        <begin position="77"/>
        <end position="107"/>
    </location>
</feature>